<evidence type="ECO:0000256" key="1">
    <source>
        <dbReference type="ARBA" id="ARBA00022723"/>
    </source>
</evidence>
<evidence type="ECO:0000313" key="3">
    <source>
        <dbReference type="EMBL" id="MDP9825623.1"/>
    </source>
</evidence>
<dbReference type="CDD" id="cd01310">
    <property type="entry name" value="TatD_DNAse"/>
    <property type="match status" value="1"/>
</dbReference>
<name>A0ABT9NYV7_9ACTN</name>
<proteinExistence type="predicted"/>
<keyword evidence="1" id="KW-0479">Metal-binding</keyword>
<dbReference type="EC" id="3.1.21.-" evidence="3"/>
<evidence type="ECO:0000256" key="2">
    <source>
        <dbReference type="SAM" id="MobiDB-lite"/>
    </source>
</evidence>
<dbReference type="PANTHER" id="PTHR46124">
    <property type="entry name" value="D-AMINOACYL-TRNA DEACYLASE"/>
    <property type="match status" value="1"/>
</dbReference>
<dbReference type="InterPro" id="IPR032466">
    <property type="entry name" value="Metal_Hydrolase"/>
</dbReference>
<protein>
    <submittedName>
        <fullName evidence="3">TatD DNase family protein</fullName>
        <ecNumber evidence="3">3.1.21.-</ecNumber>
    </submittedName>
</protein>
<organism evidence="3 4">
    <name type="scientific">Kineosporia succinea</name>
    <dbReference type="NCBI Taxonomy" id="84632"/>
    <lineage>
        <taxon>Bacteria</taxon>
        <taxon>Bacillati</taxon>
        <taxon>Actinomycetota</taxon>
        <taxon>Actinomycetes</taxon>
        <taxon>Kineosporiales</taxon>
        <taxon>Kineosporiaceae</taxon>
        <taxon>Kineosporia</taxon>
    </lineage>
</organism>
<dbReference type="Pfam" id="PF01026">
    <property type="entry name" value="TatD_DNase"/>
    <property type="match status" value="1"/>
</dbReference>
<dbReference type="Gene3D" id="3.20.20.140">
    <property type="entry name" value="Metal-dependent hydrolases"/>
    <property type="match status" value="1"/>
</dbReference>
<dbReference type="GO" id="GO:0016787">
    <property type="term" value="F:hydrolase activity"/>
    <property type="evidence" value="ECO:0007669"/>
    <property type="project" value="UniProtKB-KW"/>
</dbReference>
<dbReference type="InterPro" id="IPR015991">
    <property type="entry name" value="TatD/YcfH-like"/>
</dbReference>
<comment type="caution">
    <text evidence="3">The sequence shown here is derived from an EMBL/GenBank/DDBJ whole genome shotgun (WGS) entry which is preliminary data.</text>
</comment>
<keyword evidence="3" id="KW-0378">Hydrolase</keyword>
<dbReference type="InterPro" id="IPR001130">
    <property type="entry name" value="TatD-like"/>
</dbReference>
<feature type="region of interest" description="Disordered" evidence="2">
    <location>
        <begin position="1"/>
        <end position="21"/>
    </location>
</feature>
<accession>A0ABT9NYV7</accession>
<keyword evidence="4" id="KW-1185">Reference proteome</keyword>
<dbReference type="SUPFAM" id="SSF51556">
    <property type="entry name" value="Metallo-dependent hydrolases"/>
    <property type="match status" value="1"/>
</dbReference>
<dbReference type="PIRSF" id="PIRSF005902">
    <property type="entry name" value="DNase_TatD"/>
    <property type="match status" value="1"/>
</dbReference>
<dbReference type="Proteomes" id="UP001235712">
    <property type="component" value="Unassembled WGS sequence"/>
</dbReference>
<reference evidence="3 4" key="1">
    <citation type="submission" date="2023-07" db="EMBL/GenBank/DDBJ databases">
        <title>Sequencing the genomes of 1000 actinobacteria strains.</title>
        <authorList>
            <person name="Klenk H.-P."/>
        </authorList>
    </citation>
    <scope>NUCLEOTIDE SEQUENCE [LARGE SCALE GENOMIC DNA]</scope>
    <source>
        <strain evidence="3 4">DSM 44388</strain>
    </source>
</reference>
<dbReference type="RefSeq" id="WP_307239601.1">
    <property type="nucleotide sequence ID" value="NZ_JAUSQZ010000001.1"/>
</dbReference>
<gene>
    <name evidence="3" type="ORF">J2S57_001372</name>
</gene>
<dbReference type="PANTHER" id="PTHR46124:SF2">
    <property type="entry name" value="D-AMINOACYL-TRNA DEACYLASE"/>
    <property type="match status" value="1"/>
</dbReference>
<sequence length="285" mass="31399">MKKNDEPVPLPEALPSPVVDNHTHLDHVRGTEVGSTQAEQHVKDLIGKAVSVNVTRMVQIGCDLPAARWTVEAVDRFPELLGGVALHPTEATKHAASKELNAAFAEIEQLARHPRVRVIGETGLDHYWVTDDDGKAAQEDSFRRHIDLAKRLGKALQIHDRDAHDDVIRVLDEEGTPEKTVFHCFSGDAAMARLAADRGWYLSFAGTVTFKNAADLREALKAVPLERVMVETDAPYLTPVPHRGRVNASYLVPLTVRAMAAELGRDLDEVCTILNSTTESVYGPW</sequence>
<dbReference type="EMBL" id="JAUSQZ010000001">
    <property type="protein sequence ID" value="MDP9825623.1"/>
    <property type="molecule type" value="Genomic_DNA"/>
</dbReference>
<evidence type="ECO:0000313" key="4">
    <source>
        <dbReference type="Proteomes" id="UP001235712"/>
    </source>
</evidence>
<dbReference type="NCBIfam" id="TIGR00010">
    <property type="entry name" value="YchF/TatD family DNA exonuclease"/>
    <property type="match status" value="1"/>
</dbReference>